<dbReference type="Pfam" id="PF02645">
    <property type="entry name" value="DegV"/>
    <property type="match status" value="1"/>
</dbReference>
<accession>A0ABW5G485</accession>
<protein>
    <submittedName>
        <fullName evidence="2">DegV family protein</fullName>
    </submittedName>
</protein>
<dbReference type="RefSeq" id="WP_378269585.1">
    <property type="nucleotide sequence ID" value="NZ_JBHUKR010000021.1"/>
</dbReference>
<reference evidence="3" key="1">
    <citation type="journal article" date="2019" name="Int. J. Syst. Evol. Microbiol.">
        <title>The Global Catalogue of Microorganisms (GCM) 10K type strain sequencing project: providing services to taxonomists for standard genome sequencing and annotation.</title>
        <authorList>
            <consortium name="The Broad Institute Genomics Platform"/>
            <consortium name="The Broad Institute Genome Sequencing Center for Infectious Disease"/>
            <person name="Wu L."/>
            <person name="Ma J."/>
        </authorList>
    </citation>
    <scope>NUCLEOTIDE SEQUENCE [LARGE SCALE GENOMIC DNA]</scope>
    <source>
        <strain evidence="3">CGMCC 4.7645</strain>
    </source>
</reference>
<dbReference type="PANTHER" id="PTHR33434">
    <property type="entry name" value="DEGV DOMAIN-CONTAINING PROTEIN DR_1986-RELATED"/>
    <property type="match status" value="1"/>
</dbReference>
<dbReference type="InterPro" id="IPR050270">
    <property type="entry name" value="DegV_domain_contain"/>
</dbReference>
<dbReference type="Proteomes" id="UP001597417">
    <property type="component" value="Unassembled WGS sequence"/>
</dbReference>
<dbReference type="Gene3D" id="3.40.50.10170">
    <property type="match status" value="1"/>
</dbReference>
<proteinExistence type="predicted"/>
<dbReference type="PANTHER" id="PTHR33434:SF2">
    <property type="entry name" value="FATTY ACID-BINDING PROTEIN TM_1468"/>
    <property type="match status" value="1"/>
</dbReference>
<name>A0ABW5G485_9PSEU</name>
<dbReference type="NCBIfam" id="TIGR00762">
    <property type="entry name" value="DegV"/>
    <property type="match status" value="1"/>
</dbReference>
<gene>
    <name evidence="2" type="ORF">ACFSXZ_32975</name>
</gene>
<dbReference type="EMBL" id="JBHUKR010000021">
    <property type="protein sequence ID" value="MFD2421154.1"/>
    <property type="molecule type" value="Genomic_DNA"/>
</dbReference>
<organism evidence="2 3">
    <name type="scientific">Amycolatopsis pigmentata</name>
    <dbReference type="NCBI Taxonomy" id="450801"/>
    <lineage>
        <taxon>Bacteria</taxon>
        <taxon>Bacillati</taxon>
        <taxon>Actinomycetota</taxon>
        <taxon>Actinomycetes</taxon>
        <taxon>Pseudonocardiales</taxon>
        <taxon>Pseudonocardiaceae</taxon>
        <taxon>Amycolatopsis</taxon>
    </lineage>
</organism>
<evidence type="ECO:0000256" key="1">
    <source>
        <dbReference type="ARBA" id="ARBA00023121"/>
    </source>
</evidence>
<sequence length="280" mass="29899">MANHVAVVTDSTASIPDHLVRQWGVKVVQVQIVMDDRIDDENRWDRGEIAGSLKAGKHVSTSPPDPGAFFWTYQDAVMEGAAAIVSLHLSERLSKTVDSAREAAQGVRIPVYILDSRTTGMSLGYAVLSAARAAQAGAGVDRTIQAAHDRFANSSELLFVDTLEYLRRGGRIGAASAMLGTAFSIKPLLTVASGEVKPLSRVPGQHRAMGKLLDLAIKKAGGRQVDLAVSSWFKGPRELKLVQELKTYVPRVRDIMVVEASTVIGAHVGPGALSITVAPV</sequence>
<keyword evidence="3" id="KW-1185">Reference proteome</keyword>
<keyword evidence="1" id="KW-0446">Lipid-binding</keyword>
<comment type="caution">
    <text evidence="2">The sequence shown here is derived from an EMBL/GenBank/DDBJ whole genome shotgun (WGS) entry which is preliminary data.</text>
</comment>
<evidence type="ECO:0000313" key="2">
    <source>
        <dbReference type="EMBL" id="MFD2421154.1"/>
    </source>
</evidence>
<evidence type="ECO:0000313" key="3">
    <source>
        <dbReference type="Proteomes" id="UP001597417"/>
    </source>
</evidence>
<dbReference type="SUPFAM" id="SSF82549">
    <property type="entry name" value="DAK1/DegV-like"/>
    <property type="match status" value="1"/>
</dbReference>
<dbReference type="InterPro" id="IPR003797">
    <property type="entry name" value="DegV"/>
</dbReference>
<dbReference type="PROSITE" id="PS51482">
    <property type="entry name" value="DEGV"/>
    <property type="match status" value="1"/>
</dbReference>
<dbReference type="Gene3D" id="3.30.1180.10">
    <property type="match status" value="1"/>
</dbReference>
<dbReference type="InterPro" id="IPR043168">
    <property type="entry name" value="DegV_C"/>
</dbReference>